<dbReference type="GO" id="GO:0005737">
    <property type="term" value="C:cytoplasm"/>
    <property type="evidence" value="ECO:0007669"/>
    <property type="project" value="TreeGrafter"/>
</dbReference>
<comment type="caution">
    <text evidence="9">The sequence shown here is derived from an EMBL/GenBank/DDBJ whole genome shotgun (WGS) entry which is preliminary data.</text>
</comment>
<dbReference type="SUPFAM" id="SSF50129">
    <property type="entry name" value="GroES-like"/>
    <property type="match status" value="1"/>
</dbReference>
<dbReference type="AlphaFoldDB" id="A0A2N7RYJ9"/>
<reference evidence="9 10" key="1">
    <citation type="journal article" date="2017" name="Elife">
        <title>Extensive horizontal gene transfer in cheese-associated bacteria.</title>
        <authorList>
            <person name="Bonham K.S."/>
            <person name="Wolfe B.E."/>
            <person name="Dutton R.J."/>
        </authorList>
    </citation>
    <scope>NUCLEOTIDE SEQUENCE [LARGE SCALE GENOMIC DNA]</scope>
    <source>
        <strain evidence="9 10">JB182</strain>
    </source>
</reference>
<dbReference type="Proteomes" id="UP000235739">
    <property type="component" value="Unassembled WGS sequence"/>
</dbReference>
<keyword evidence="4" id="KW-0862">Zinc</keyword>
<evidence type="ECO:0000256" key="7">
    <source>
        <dbReference type="SAM" id="MobiDB-lite"/>
    </source>
</evidence>
<dbReference type="InterPro" id="IPR013154">
    <property type="entry name" value="ADH-like_N"/>
</dbReference>
<dbReference type="PANTHER" id="PTHR42940:SF3">
    <property type="entry name" value="ALCOHOL DEHYDROGENASE 1-RELATED"/>
    <property type="match status" value="1"/>
</dbReference>
<evidence type="ECO:0000313" key="9">
    <source>
        <dbReference type="EMBL" id="PMQ18972.1"/>
    </source>
</evidence>
<sequence length="143" mass="14984">MKLQAAVIDGVNAEWDVREVELRETEIRPGGILIRMGAAGLCHTDEHIRHGELPAQFPLVGGHEGAGVAVTVGEGLPTSSPATTWSSPSVPAAGSAATARMARPTCARKSSRSKPETRTLVSPRTALRSMPRAWSGPLPSTPS</sequence>
<dbReference type="GO" id="GO:0046872">
    <property type="term" value="F:metal ion binding"/>
    <property type="evidence" value="ECO:0007669"/>
    <property type="project" value="UniProtKB-KW"/>
</dbReference>
<dbReference type="Pfam" id="PF08240">
    <property type="entry name" value="ADH_N"/>
    <property type="match status" value="1"/>
</dbReference>
<dbReference type="EC" id="1.1.1.1" evidence="2"/>
<evidence type="ECO:0000256" key="1">
    <source>
        <dbReference type="ARBA" id="ARBA00001947"/>
    </source>
</evidence>
<gene>
    <name evidence="9" type="ORF">CIK84_16590</name>
</gene>
<dbReference type="PANTHER" id="PTHR42940">
    <property type="entry name" value="ALCOHOL DEHYDROGENASE 1-RELATED"/>
    <property type="match status" value="1"/>
</dbReference>
<evidence type="ECO:0000313" key="10">
    <source>
        <dbReference type="Proteomes" id="UP000235739"/>
    </source>
</evidence>
<keyword evidence="6" id="KW-0520">NAD</keyword>
<dbReference type="GO" id="GO:0004022">
    <property type="term" value="F:alcohol dehydrogenase (NAD+) activity"/>
    <property type="evidence" value="ECO:0007669"/>
    <property type="project" value="UniProtKB-EC"/>
</dbReference>
<comment type="cofactor">
    <cofactor evidence="1">
        <name>Zn(2+)</name>
        <dbReference type="ChEBI" id="CHEBI:29105"/>
    </cofactor>
</comment>
<organism evidence="9 10">
    <name type="scientific">Glutamicibacter arilaitensis</name>
    <dbReference type="NCBI Taxonomy" id="256701"/>
    <lineage>
        <taxon>Bacteria</taxon>
        <taxon>Bacillati</taxon>
        <taxon>Actinomycetota</taxon>
        <taxon>Actinomycetes</taxon>
        <taxon>Micrococcales</taxon>
        <taxon>Micrococcaceae</taxon>
        <taxon>Glutamicibacter</taxon>
    </lineage>
</organism>
<proteinExistence type="predicted"/>
<evidence type="ECO:0000259" key="8">
    <source>
        <dbReference type="Pfam" id="PF08240"/>
    </source>
</evidence>
<feature type="domain" description="Alcohol dehydrogenase-like N-terminal" evidence="8">
    <location>
        <begin position="29"/>
        <end position="76"/>
    </location>
</feature>
<evidence type="ECO:0000256" key="6">
    <source>
        <dbReference type="ARBA" id="ARBA00023027"/>
    </source>
</evidence>
<evidence type="ECO:0000256" key="5">
    <source>
        <dbReference type="ARBA" id="ARBA00023002"/>
    </source>
</evidence>
<evidence type="ECO:0000256" key="3">
    <source>
        <dbReference type="ARBA" id="ARBA00022723"/>
    </source>
</evidence>
<feature type="region of interest" description="Disordered" evidence="7">
    <location>
        <begin position="72"/>
        <end position="143"/>
    </location>
</feature>
<dbReference type="EMBL" id="PNQX01000003">
    <property type="protein sequence ID" value="PMQ18972.1"/>
    <property type="molecule type" value="Genomic_DNA"/>
</dbReference>
<protein>
    <recommendedName>
        <fullName evidence="2">alcohol dehydrogenase</fullName>
        <ecNumber evidence="2">1.1.1.1</ecNumber>
    </recommendedName>
</protein>
<dbReference type="InterPro" id="IPR011032">
    <property type="entry name" value="GroES-like_sf"/>
</dbReference>
<evidence type="ECO:0000256" key="2">
    <source>
        <dbReference type="ARBA" id="ARBA00013190"/>
    </source>
</evidence>
<name>A0A2N7RYJ9_9MICC</name>
<dbReference type="Gene3D" id="3.90.180.10">
    <property type="entry name" value="Medium-chain alcohol dehydrogenases, catalytic domain"/>
    <property type="match status" value="1"/>
</dbReference>
<evidence type="ECO:0000256" key="4">
    <source>
        <dbReference type="ARBA" id="ARBA00022833"/>
    </source>
</evidence>
<keyword evidence="3" id="KW-0479">Metal-binding</keyword>
<accession>A0A2N7RYJ9</accession>
<feature type="compositionally biased region" description="Low complexity" evidence="7">
    <location>
        <begin position="72"/>
        <end position="102"/>
    </location>
</feature>
<keyword evidence="5" id="KW-0560">Oxidoreductase</keyword>